<evidence type="ECO:0000256" key="1">
    <source>
        <dbReference type="SAM" id="MobiDB-lite"/>
    </source>
</evidence>
<sequence length="176" mass="18634">MSHVCVGVSFACSLHAHFDRKQRVNSRRGLGQATGQGALGLAPKHHDAQKRKRSSSASAGGGDGGKRAKKKGDKPKSKKASTQKRKARKKADKKPKKSKAKKKSGKKGNKRSSSSSSSSGSTSPGNSKREGGKYHSQDQLVSIARTCARYPGRSPGFPAPCAAVLATWCRHMGLPI</sequence>
<dbReference type="EMBL" id="CAUYUJ010014838">
    <property type="protein sequence ID" value="CAK0846673.1"/>
    <property type="molecule type" value="Genomic_DNA"/>
</dbReference>
<feature type="compositionally biased region" description="Basic and acidic residues" evidence="1">
    <location>
        <begin position="127"/>
        <end position="136"/>
    </location>
</feature>
<evidence type="ECO:0000313" key="2">
    <source>
        <dbReference type="EMBL" id="CAK0846673.1"/>
    </source>
</evidence>
<comment type="caution">
    <text evidence="2">The sequence shown here is derived from an EMBL/GenBank/DDBJ whole genome shotgun (WGS) entry which is preliminary data.</text>
</comment>
<feature type="region of interest" description="Disordered" evidence="1">
    <location>
        <begin position="23"/>
        <end position="137"/>
    </location>
</feature>
<accession>A0ABN9TL37</accession>
<keyword evidence="3" id="KW-1185">Reference proteome</keyword>
<name>A0ABN9TL37_9DINO</name>
<reference evidence="2" key="1">
    <citation type="submission" date="2023-10" db="EMBL/GenBank/DDBJ databases">
        <authorList>
            <person name="Chen Y."/>
            <person name="Shah S."/>
            <person name="Dougan E. K."/>
            <person name="Thang M."/>
            <person name="Chan C."/>
        </authorList>
    </citation>
    <scope>NUCLEOTIDE SEQUENCE [LARGE SCALE GENOMIC DNA]</scope>
</reference>
<feature type="compositionally biased region" description="Basic residues" evidence="1">
    <location>
        <begin position="67"/>
        <end position="110"/>
    </location>
</feature>
<organism evidence="2 3">
    <name type="scientific">Prorocentrum cordatum</name>
    <dbReference type="NCBI Taxonomy" id="2364126"/>
    <lineage>
        <taxon>Eukaryota</taxon>
        <taxon>Sar</taxon>
        <taxon>Alveolata</taxon>
        <taxon>Dinophyceae</taxon>
        <taxon>Prorocentrales</taxon>
        <taxon>Prorocentraceae</taxon>
        <taxon>Prorocentrum</taxon>
    </lineage>
</organism>
<feature type="compositionally biased region" description="Low complexity" evidence="1">
    <location>
        <begin position="111"/>
        <end position="126"/>
    </location>
</feature>
<protein>
    <submittedName>
        <fullName evidence="2">Uncharacterized protein</fullName>
    </submittedName>
</protein>
<dbReference type="Proteomes" id="UP001189429">
    <property type="component" value="Unassembled WGS sequence"/>
</dbReference>
<gene>
    <name evidence="2" type="ORF">PCOR1329_LOCUS40123</name>
</gene>
<proteinExistence type="predicted"/>
<evidence type="ECO:0000313" key="3">
    <source>
        <dbReference type="Proteomes" id="UP001189429"/>
    </source>
</evidence>